<evidence type="ECO:0000313" key="4">
    <source>
        <dbReference type="Proteomes" id="UP001341281"/>
    </source>
</evidence>
<dbReference type="AlphaFoldDB" id="A0AAQ3TS58"/>
<dbReference type="PANTHER" id="PTHR31672:SF2">
    <property type="entry name" value="F-BOX DOMAIN-CONTAINING PROTEIN"/>
    <property type="match status" value="1"/>
</dbReference>
<dbReference type="InterPro" id="IPR036047">
    <property type="entry name" value="F-box-like_dom_sf"/>
</dbReference>
<organism evidence="3 4">
    <name type="scientific">Paspalum notatum var. saurae</name>
    <dbReference type="NCBI Taxonomy" id="547442"/>
    <lineage>
        <taxon>Eukaryota</taxon>
        <taxon>Viridiplantae</taxon>
        <taxon>Streptophyta</taxon>
        <taxon>Embryophyta</taxon>
        <taxon>Tracheophyta</taxon>
        <taxon>Spermatophyta</taxon>
        <taxon>Magnoliopsida</taxon>
        <taxon>Liliopsida</taxon>
        <taxon>Poales</taxon>
        <taxon>Poaceae</taxon>
        <taxon>PACMAD clade</taxon>
        <taxon>Panicoideae</taxon>
        <taxon>Andropogonodae</taxon>
        <taxon>Paspaleae</taxon>
        <taxon>Paspalinae</taxon>
        <taxon>Paspalum</taxon>
    </lineage>
</organism>
<feature type="region of interest" description="Disordered" evidence="1">
    <location>
        <begin position="58"/>
        <end position="79"/>
    </location>
</feature>
<reference evidence="3 4" key="1">
    <citation type="submission" date="2024-02" db="EMBL/GenBank/DDBJ databases">
        <title>High-quality chromosome-scale genome assembly of Pensacola bahiagrass (Paspalum notatum Flugge var. saurae).</title>
        <authorList>
            <person name="Vega J.M."/>
            <person name="Podio M."/>
            <person name="Orjuela J."/>
            <person name="Siena L.A."/>
            <person name="Pessino S.C."/>
            <person name="Combes M.C."/>
            <person name="Mariac C."/>
            <person name="Albertini E."/>
            <person name="Pupilli F."/>
            <person name="Ortiz J.P.A."/>
            <person name="Leblanc O."/>
        </authorList>
    </citation>
    <scope>NUCLEOTIDE SEQUENCE [LARGE SCALE GENOMIC DNA]</scope>
    <source>
        <strain evidence="3">R1</strain>
        <tissue evidence="3">Leaf</tissue>
    </source>
</reference>
<feature type="compositionally biased region" description="Low complexity" evidence="1">
    <location>
        <begin position="555"/>
        <end position="598"/>
    </location>
</feature>
<feature type="region of interest" description="Disordered" evidence="1">
    <location>
        <begin position="546"/>
        <end position="631"/>
    </location>
</feature>
<accession>A0AAQ3TS58</accession>
<feature type="region of interest" description="Disordered" evidence="1">
    <location>
        <begin position="498"/>
        <end position="519"/>
    </location>
</feature>
<dbReference type="SMART" id="SM00256">
    <property type="entry name" value="FBOX"/>
    <property type="match status" value="1"/>
</dbReference>
<dbReference type="PANTHER" id="PTHR31672">
    <property type="entry name" value="BNACNNG10540D PROTEIN"/>
    <property type="match status" value="1"/>
</dbReference>
<dbReference type="Gene3D" id="1.20.1280.50">
    <property type="match status" value="1"/>
</dbReference>
<name>A0AAQ3TS58_PASNO</name>
<evidence type="ECO:0000256" key="1">
    <source>
        <dbReference type="SAM" id="MobiDB-lite"/>
    </source>
</evidence>
<feature type="domain" description="F-box" evidence="2">
    <location>
        <begin position="15"/>
        <end position="56"/>
    </location>
</feature>
<dbReference type="Pfam" id="PF00646">
    <property type="entry name" value="F-box"/>
    <property type="match status" value="1"/>
</dbReference>
<dbReference type="InterPro" id="IPR050796">
    <property type="entry name" value="SCF_F-box_component"/>
</dbReference>
<dbReference type="Proteomes" id="UP001341281">
    <property type="component" value="Chromosome 05"/>
</dbReference>
<dbReference type="InterPro" id="IPR001810">
    <property type="entry name" value="F-box_dom"/>
</dbReference>
<proteinExistence type="predicted"/>
<sequence length="631" mass="66605">MSKRPRHGGQPAPLLPDDVIVEHILTRVPAAAAVRFRAVCRAWRAVLTSDHFVQAHRAARAAGRPPEINGSSSTSPPSARELVTVSNLRARDLVLSGPCRGLTLLFQPGENEYHVCNLSTGEHVSLPLCEWPHRAVPYGPYVLSSAGLCFDPAAGEHKVVRLFEDWGKKQRCEVYGLRSGGGWRPFAAAGAVPPHVGKGLDSRPPVVLDGRFCGTSTRSKLPPAKPTAATPEPILSLSVVGTPRFGWVPPPGERARHSFHLAELDGRLCAAVDRRLPVHQQYELWVLLPAAAAAAADDGGSSPSPSPRSLRCCISLASLPGPVRDGMSRGIRLLPIGSVGGGKQILLATSCHEVFAYDPEGNNVDRVFSVRDFLADAPREPELLLNIAMHEEWVTGVRHRPGAAGEEGNLKMKLGGSTVAARRGGPAEAEPRRDGGFTITPQLLRQMFSVAMTQYRNIVDTTTVGAFIHHVNGGPPARGPYEAAFLPYEKRLKHTRMMGSISSPDCPSPSTAAQPAASSTAAIFPGPGGAAPSSYLLLLLPRHSPATRPSRSFSPAAQPRRLLPGPAALLPRPSSPAAQPRRTRPALPLLPRGAAPHAHLPPSPVAEAGGEGGGGGGSGATKLVVGGGWGR</sequence>
<keyword evidence="4" id="KW-1185">Reference proteome</keyword>
<evidence type="ECO:0000313" key="3">
    <source>
        <dbReference type="EMBL" id="WVZ77364.1"/>
    </source>
</evidence>
<dbReference type="EMBL" id="CP144749">
    <property type="protein sequence ID" value="WVZ77364.1"/>
    <property type="molecule type" value="Genomic_DNA"/>
</dbReference>
<gene>
    <name evidence="3" type="ORF">U9M48_025242</name>
</gene>
<feature type="compositionally biased region" description="Gly residues" evidence="1">
    <location>
        <begin position="609"/>
        <end position="631"/>
    </location>
</feature>
<protein>
    <recommendedName>
        <fullName evidence="2">F-box domain-containing protein</fullName>
    </recommendedName>
</protein>
<dbReference type="SUPFAM" id="SSF81383">
    <property type="entry name" value="F-box domain"/>
    <property type="match status" value="1"/>
</dbReference>
<feature type="compositionally biased region" description="Low complexity" evidence="1">
    <location>
        <begin position="508"/>
        <end position="519"/>
    </location>
</feature>
<evidence type="ECO:0000259" key="2">
    <source>
        <dbReference type="SMART" id="SM00256"/>
    </source>
</evidence>